<feature type="domain" description="RNase H type-1" evidence="2">
    <location>
        <begin position="1"/>
        <end position="124"/>
    </location>
</feature>
<dbReference type="SUPFAM" id="SSF53098">
    <property type="entry name" value="Ribonuclease H-like"/>
    <property type="match status" value="1"/>
</dbReference>
<dbReference type="InterPro" id="IPR036397">
    <property type="entry name" value="RNaseH_sf"/>
</dbReference>
<feature type="compositionally biased region" description="Polar residues" evidence="1">
    <location>
        <begin position="366"/>
        <end position="376"/>
    </location>
</feature>
<feature type="region of interest" description="Disordered" evidence="1">
    <location>
        <begin position="337"/>
        <end position="421"/>
    </location>
</feature>
<reference evidence="3 4" key="1">
    <citation type="submission" date="2017-10" db="EMBL/GenBank/DDBJ databases">
        <title>Extensive intraspecific genome diversity in a model arbuscular mycorrhizal fungus.</title>
        <authorList>
            <person name="Chen E.C.H."/>
            <person name="Morin E."/>
            <person name="Baudet D."/>
            <person name="Noel J."/>
            <person name="Ndikumana S."/>
            <person name="Charron P."/>
            <person name="St-Onge C."/>
            <person name="Giorgi J."/>
            <person name="Grigoriev I.V."/>
            <person name="Roux C."/>
            <person name="Martin F.M."/>
            <person name="Corradi N."/>
        </authorList>
    </citation>
    <scope>NUCLEOTIDE SEQUENCE [LARGE SCALE GENOMIC DNA]</scope>
    <source>
        <strain evidence="3 4">A1</strain>
    </source>
</reference>
<dbReference type="VEuPathDB" id="FungiDB:RhiirA1_474431"/>
<dbReference type="VEuPathDB" id="FungiDB:FUN_023883"/>
<evidence type="ECO:0000259" key="2">
    <source>
        <dbReference type="PROSITE" id="PS50879"/>
    </source>
</evidence>
<organism evidence="3 4">
    <name type="scientific">Rhizophagus irregularis</name>
    <dbReference type="NCBI Taxonomy" id="588596"/>
    <lineage>
        <taxon>Eukaryota</taxon>
        <taxon>Fungi</taxon>
        <taxon>Fungi incertae sedis</taxon>
        <taxon>Mucoromycota</taxon>
        <taxon>Glomeromycotina</taxon>
        <taxon>Glomeromycetes</taxon>
        <taxon>Glomerales</taxon>
        <taxon>Glomeraceae</taxon>
        <taxon>Rhizophagus</taxon>
    </lineage>
</organism>
<dbReference type="InterPro" id="IPR002156">
    <property type="entry name" value="RNaseH_domain"/>
</dbReference>
<dbReference type="SUPFAM" id="SSF54928">
    <property type="entry name" value="RNA-binding domain, RBD"/>
    <property type="match status" value="1"/>
</dbReference>
<name>A0A2N0QYM0_9GLOM</name>
<dbReference type="InterPro" id="IPR035979">
    <property type="entry name" value="RBD_domain_sf"/>
</dbReference>
<sequence length="924" mass="103440">MTSAWLALDDDGLILESSSLQLFSCLPSALRSEIYAVVLGLNALSRGSSISIHTDCSQLISLWKRFVDVPFSPKLLREHNHLLWLSIRYLIMDRDLKVDLIKVPAHGDDIYNMQADSLAKDAHSSSPPNISPLAFCFASHKNGRPEFWIFRIKLLLDMLPTLTTLQQRKPYLYSPDWFCPQCNSAPEDLNHLWTCPYILPDLNSCLTHRSEIIKFRDSCLSSFLVLKPLDITFQTGFSTLDCWNYEFPSPTCLWLTRGLLPAHLTAFLNRHFPLSVIYKIISPLLNDFQIALYGEIWLYRNILFHAWEESQGISAASKLRGPSTNSSSIATSLHKHNSSLATMTKDNKKKNNKSNNDTTTKRPAFSSPTGNIFGQDSSSSGPLNTPPSTTSTNKRTRVSAEDSVIDVDKPLTPPGPEDLDNATASPMDSLFGLHFHAYDPQAIKADEHARTLVVTDIPLFLTDALLRGTFSRYSNITRCHTRLSKLYRTAYITFESTGALQNLDSTWGVLCGGHCLRICPATFSPDQRAERRAYVALLAGLPRGTISVDLAEIADEISAKSINVPFSMNSYNPKPYAYCHFASETAMENAKSISCALKKVGLTWHSPDEVTSLCHRCGRPNCNPDRCGSSSRPNRSSRPWQSNDKLLLTDWKSIGAALEKVVAELALLTTQFATMNSRITNLESAMAARAPIPGPFVAKPPSYIPSSMQGWDDTVNQNNNNILVDVNSPPLQSTSANDMFVLLTASSEVEINQLFDNHIEKADAEWAAFYRQKWIIASLNKHISKIDNETWVTSSNNTNTAKAAHILSNCRGKNLKIVIAILQGCKLDKERFTSIHVHQNTMCQIKDAKKTINYSDEEDKCNDNGNDKENNVTKSLSKSDELEYQERALALKDDLREREAKVHIIELTNIEKERELNLNKNKIF</sequence>
<dbReference type="VEuPathDB" id="FungiDB:FUN_010170"/>
<evidence type="ECO:0000256" key="1">
    <source>
        <dbReference type="SAM" id="MobiDB-lite"/>
    </source>
</evidence>
<proteinExistence type="predicted"/>
<evidence type="ECO:0000313" key="3">
    <source>
        <dbReference type="EMBL" id="PKC56147.1"/>
    </source>
</evidence>
<dbReference type="EMBL" id="LLXH01002252">
    <property type="protein sequence ID" value="PKC56147.1"/>
    <property type="molecule type" value="Genomic_DNA"/>
</dbReference>
<dbReference type="VEuPathDB" id="FungiDB:RhiirFUN_025483"/>
<comment type="caution">
    <text evidence="3">The sequence shown here is derived from an EMBL/GenBank/DDBJ whole genome shotgun (WGS) entry which is preliminary data.</text>
</comment>
<dbReference type="VEuPathDB" id="FungiDB:FUN_022574"/>
<dbReference type="Gene3D" id="3.30.420.10">
    <property type="entry name" value="Ribonuclease H-like superfamily/Ribonuclease H"/>
    <property type="match status" value="1"/>
</dbReference>
<evidence type="ECO:0000313" key="4">
    <source>
        <dbReference type="Proteomes" id="UP000232688"/>
    </source>
</evidence>
<dbReference type="AlphaFoldDB" id="A0A2N0QYM0"/>
<reference evidence="3 4" key="2">
    <citation type="submission" date="2017-10" db="EMBL/GenBank/DDBJ databases">
        <title>Genome analyses suggest a sexual origin of heterokaryosis in a supposedly ancient asexual fungus.</title>
        <authorList>
            <person name="Corradi N."/>
            <person name="Sedzielewska K."/>
            <person name="Noel J."/>
            <person name="Charron P."/>
            <person name="Farinelli L."/>
            <person name="Marton T."/>
            <person name="Kruger M."/>
            <person name="Pelin A."/>
            <person name="Brachmann A."/>
            <person name="Corradi N."/>
        </authorList>
    </citation>
    <scope>NUCLEOTIDE SEQUENCE [LARGE SCALE GENOMIC DNA]</scope>
    <source>
        <strain evidence="3 4">A1</strain>
    </source>
</reference>
<feature type="compositionally biased region" description="Low complexity" evidence="1">
    <location>
        <begin position="377"/>
        <end position="392"/>
    </location>
</feature>
<accession>A0A2N0QYM0</accession>
<gene>
    <name evidence="3" type="ORF">RhiirA1_474431</name>
</gene>
<dbReference type="Proteomes" id="UP000232688">
    <property type="component" value="Unassembled WGS sequence"/>
</dbReference>
<dbReference type="InterPro" id="IPR012337">
    <property type="entry name" value="RNaseH-like_sf"/>
</dbReference>
<protein>
    <recommendedName>
        <fullName evidence="2">RNase H type-1 domain-containing protein</fullName>
    </recommendedName>
</protein>
<dbReference type="GO" id="GO:0004523">
    <property type="term" value="F:RNA-DNA hybrid ribonuclease activity"/>
    <property type="evidence" value="ECO:0007669"/>
    <property type="project" value="InterPro"/>
</dbReference>
<dbReference type="GO" id="GO:0003676">
    <property type="term" value="F:nucleic acid binding"/>
    <property type="evidence" value="ECO:0007669"/>
    <property type="project" value="InterPro"/>
</dbReference>
<dbReference type="PROSITE" id="PS50879">
    <property type="entry name" value="RNASE_H_1"/>
    <property type="match status" value="1"/>
</dbReference>